<name>A0A2G1MCW9_9RHOB</name>
<dbReference type="AlphaFoldDB" id="A0A2G1MCW9"/>
<evidence type="ECO:0000256" key="3">
    <source>
        <dbReference type="SAM" id="SignalP"/>
    </source>
</evidence>
<protein>
    <recommendedName>
        <fullName evidence="4">Transglycosylase SLT domain-containing protein</fullName>
    </recommendedName>
</protein>
<gene>
    <name evidence="5" type="ORF">CJ301_15680</name>
</gene>
<reference evidence="5 6" key="1">
    <citation type="submission" date="2017-08" db="EMBL/GenBank/DDBJ databases">
        <title>Draft Genome Sequence of Loktanella cinnabarina Strain XM1, Isolated from Coastal Surface Water.</title>
        <authorList>
            <person name="Ma R."/>
            <person name="Wang J."/>
            <person name="Wang Q."/>
            <person name="Ma Z."/>
            <person name="Li J."/>
            <person name="Chen L."/>
        </authorList>
    </citation>
    <scope>NUCLEOTIDE SEQUENCE [LARGE SCALE GENOMIC DNA]</scope>
    <source>
        <strain evidence="5 6">XM1</strain>
    </source>
</reference>
<feature type="region of interest" description="Disordered" evidence="2">
    <location>
        <begin position="213"/>
        <end position="250"/>
    </location>
</feature>
<evidence type="ECO:0000256" key="2">
    <source>
        <dbReference type="SAM" id="MobiDB-lite"/>
    </source>
</evidence>
<feature type="compositionally biased region" description="Low complexity" evidence="2">
    <location>
        <begin position="213"/>
        <end position="223"/>
    </location>
</feature>
<comment type="similarity">
    <text evidence="1">Belongs to the virb1 family.</text>
</comment>
<dbReference type="InterPro" id="IPR008258">
    <property type="entry name" value="Transglycosylase_SLT_dom_1"/>
</dbReference>
<dbReference type="InterPro" id="IPR023346">
    <property type="entry name" value="Lysozyme-like_dom_sf"/>
</dbReference>
<dbReference type="Proteomes" id="UP000221860">
    <property type="component" value="Unassembled WGS sequence"/>
</dbReference>
<dbReference type="RefSeq" id="WP_099278313.1">
    <property type="nucleotide sequence ID" value="NZ_KZ304973.1"/>
</dbReference>
<dbReference type="CDD" id="cd13400">
    <property type="entry name" value="LT_IagB-like"/>
    <property type="match status" value="1"/>
</dbReference>
<dbReference type="SUPFAM" id="SSF53955">
    <property type="entry name" value="Lysozyme-like"/>
    <property type="match status" value="1"/>
</dbReference>
<sequence>MRRLALVLALASALAPRPGLAGWGDFYRGSDAAGVAGAAGAEARGAPLEHGVCVAEILRAQLRHRIPGNLLLAIGIQEAGVTRGGQLTIWPWAVNAAGEGRLFDDREAALGWIAARRAAGIESIDVGCMQINMRWHPEAFDGAAQGFDPAINVDYAARFLRRLYEEFGDWTAAAGAYHSRTPEAQQVYLAALRGNIETANDRIEKFRDVAAPGARPGAGAARPSLQPAPGARRGWSTGKAAGGMADGSADGSAGGARFGIYSDAPLKPMISPPSPSS</sequence>
<evidence type="ECO:0000259" key="4">
    <source>
        <dbReference type="Pfam" id="PF01464"/>
    </source>
</evidence>
<keyword evidence="6" id="KW-1185">Reference proteome</keyword>
<feature type="chain" id="PRO_5013565243" description="Transglycosylase SLT domain-containing protein" evidence="3">
    <location>
        <begin position="22"/>
        <end position="277"/>
    </location>
</feature>
<proteinExistence type="inferred from homology"/>
<dbReference type="Gene3D" id="1.10.530.10">
    <property type="match status" value="1"/>
</dbReference>
<comment type="caution">
    <text evidence="5">The sequence shown here is derived from an EMBL/GenBank/DDBJ whole genome shotgun (WGS) entry which is preliminary data.</text>
</comment>
<dbReference type="Pfam" id="PF01464">
    <property type="entry name" value="SLT"/>
    <property type="match status" value="1"/>
</dbReference>
<feature type="domain" description="Transglycosylase SLT" evidence="4">
    <location>
        <begin position="118"/>
        <end position="179"/>
    </location>
</feature>
<feature type="signal peptide" evidence="3">
    <location>
        <begin position="1"/>
        <end position="21"/>
    </location>
</feature>
<evidence type="ECO:0000256" key="1">
    <source>
        <dbReference type="ARBA" id="ARBA00009387"/>
    </source>
</evidence>
<dbReference type="EMBL" id="NQWH01000033">
    <property type="protein sequence ID" value="PHP26558.1"/>
    <property type="molecule type" value="Genomic_DNA"/>
</dbReference>
<accession>A0A2G1MCW9</accession>
<dbReference type="OrthoDB" id="5945995at2"/>
<evidence type="ECO:0000313" key="6">
    <source>
        <dbReference type="Proteomes" id="UP000221860"/>
    </source>
</evidence>
<organism evidence="5 6">
    <name type="scientific">Limimaricola cinnabarinus</name>
    <dbReference type="NCBI Taxonomy" id="1125964"/>
    <lineage>
        <taxon>Bacteria</taxon>
        <taxon>Pseudomonadati</taxon>
        <taxon>Pseudomonadota</taxon>
        <taxon>Alphaproteobacteria</taxon>
        <taxon>Rhodobacterales</taxon>
        <taxon>Paracoccaceae</taxon>
        <taxon>Limimaricola</taxon>
    </lineage>
</organism>
<evidence type="ECO:0000313" key="5">
    <source>
        <dbReference type="EMBL" id="PHP26558.1"/>
    </source>
</evidence>
<keyword evidence="3" id="KW-0732">Signal</keyword>